<comment type="cofactor">
    <cofactor evidence="1 7">
        <name>thiamine diphosphate</name>
        <dbReference type="ChEBI" id="CHEBI:58937"/>
    </cofactor>
</comment>
<proteinExistence type="predicted"/>
<evidence type="ECO:0000256" key="1">
    <source>
        <dbReference type="ARBA" id="ARBA00001964"/>
    </source>
</evidence>
<name>B4Q027_DROYA</name>
<comment type="function">
    <text evidence="7">The pyruvate dehydrogenase complex catalyzes the overall conversion of pyruvate to acetyl-CoA and CO(2).</text>
</comment>
<dbReference type="InterPro" id="IPR029061">
    <property type="entry name" value="THDP-binding"/>
</dbReference>
<dbReference type="AlphaFoldDB" id="B4Q027"/>
<dbReference type="HOGENOM" id="CLU_029393_0_0_1"/>
<evidence type="ECO:0000313" key="11">
    <source>
        <dbReference type="Proteomes" id="UP000002282"/>
    </source>
</evidence>
<dbReference type="NCBIfam" id="TIGR03182">
    <property type="entry name" value="PDH_E1_alph_y"/>
    <property type="match status" value="1"/>
</dbReference>
<accession>B4Q027</accession>
<evidence type="ECO:0000256" key="6">
    <source>
        <dbReference type="ARBA" id="ARBA00051231"/>
    </source>
</evidence>
<dbReference type="PANTHER" id="PTHR11516">
    <property type="entry name" value="PYRUVATE DEHYDROGENASE E1 COMPONENT, ALPHA SUBUNIT BACTERIAL AND ORGANELLAR"/>
    <property type="match status" value="1"/>
</dbReference>
<reference evidence="10 11" key="2">
    <citation type="journal article" date="2007" name="PLoS Biol.">
        <title>Principles of genome evolution in the Drosophila melanogaster species group.</title>
        <authorList>
            <person name="Ranz J.M."/>
            <person name="Maurin D."/>
            <person name="Chan Y.S."/>
            <person name="von Grotthuss M."/>
            <person name="Hillier L.W."/>
            <person name="Roote J."/>
            <person name="Ashburner M."/>
            <person name="Bergman C.M."/>
        </authorList>
    </citation>
    <scope>NUCLEOTIDE SEQUENCE [LARGE SCALE GENOMIC DNA]</scope>
    <source>
        <strain evidence="11">Tai18E2 / Tucson 14021-0261.01</strain>
    </source>
</reference>
<feature type="domain" description="Dehydrogenase E1 component" evidence="9">
    <location>
        <begin position="97"/>
        <end position="387"/>
    </location>
</feature>
<dbReference type="Pfam" id="PF00676">
    <property type="entry name" value="E1_dh"/>
    <property type="match status" value="1"/>
</dbReference>
<protein>
    <recommendedName>
        <fullName evidence="7">Pyruvate dehydrogenase E1 component subunit alpha</fullName>
        <ecNumber evidence="7">1.2.4.1</ecNumber>
    </recommendedName>
</protein>
<feature type="region of interest" description="Disordered" evidence="8">
    <location>
        <begin position="450"/>
        <end position="512"/>
    </location>
</feature>
<evidence type="ECO:0000256" key="8">
    <source>
        <dbReference type="SAM" id="MobiDB-lite"/>
    </source>
</evidence>
<dbReference type="Gene3D" id="3.40.50.970">
    <property type="match status" value="1"/>
</dbReference>
<dbReference type="InterPro" id="IPR050642">
    <property type="entry name" value="PDH_E1_Alpha_Subunit"/>
</dbReference>
<keyword evidence="11" id="KW-1185">Reference proteome</keyword>
<evidence type="ECO:0000256" key="4">
    <source>
        <dbReference type="ARBA" id="ARBA00023052"/>
    </source>
</evidence>
<dbReference type="OrthoDB" id="10256198at2759"/>
<keyword evidence="5 7" id="KW-0670">Pyruvate</keyword>
<gene>
    <name evidence="10" type="primary">Dyak\GE16362</name>
    <name evidence="10" type="synonym">dyak_GLEANR_17791</name>
    <name evidence="10" type="synonym">GE16362</name>
    <name evidence="10" type="ORF">Dyak_GE16362</name>
</gene>
<dbReference type="SUPFAM" id="SSF52518">
    <property type="entry name" value="Thiamin diphosphate-binding fold (THDP-binding)"/>
    <property type="match status" value="1"/>
</dbReference>
<feature type="compositionally biased region" description="Basic and acidic residues" evidence="8">
    <location>
        <begin position="450"/>
        <end position="491"/>
    </location>
</feature>
<dbReference type="KEGG" id="dya:Dyak_GE16362"/>
<dbReference type="InterPro" id="IPR001017">
    <property type="entry name" value="DH_E1"/>
</dbReference>
<organism evidence="10 11">
    <name type="scientific">Drosophila yakuba</name>
    <name type="common">Fruit fly</name>
    <dbReference type="NCBI Taxonomy" id="7245"/>
    <lineage>
        <taxon>Eukaryota</taxon>
        <taxon>Metazoa</taxon>
        <taxon>Ecdysozoa</taxon>
        <taxon>Arthropoda</taxon>
        <taxon>Hexapoda</taxon>
        <taxon>Insecta</taxon>
        <taxon>Pterygota</taxon>
        <taxon>Neoptera</taxon>
        <taxon>Endopterygota</taxon>
        <taxon>Diptera</taxon>
        <taxon>Brachycera</taxon>
        <taxon>Muscomorpha</taxon>
        <taxon>Ephydroidea</taxon>
        <taxon>Drosophilidae</taxon>
        <taxon>Drosophila</taxon>
        <taxon>Sophophora</taxon>
    </lineage>
</organism>
<keyword evidence="2" id="KW-0809">Transit peptide</keyword>
<comment type="catalytic activity">
    <reaction evidence="6 7">
        <text>N(6)-[(R)-lipoyl]-L-lysyl-[protein] + pyruvate + H(+) = N(6)-[(R)-S(8)-acetyldihydrolipoyl]-L-lysyl-[protein] + CO2</text>
        <dbReference type="Rhea" id="RHEA:19189"/>
        <dbReference type="Rhea" id="RHEA-COMP:10474"/>
        <dbReference type="Rhea" id="RHEA-COMP:10478"/>
        <dbReference type="ChEBI" id="CHEBI:15361"/>
        <dbReference type="ChEBI" id="CHEBI:15378"/>
        <dbReference type="ChEBI" id="CHEBI:16526"/>
        <dbReference type="ChEBI" id="CHEBI:83099"/>
        <dbReference type="ChEBI" id="CHEBI:83111"/>
        <dbReference type="EC" id="1.2.4.1"/>
    </reaction>
</comment>
<evidence type="ECO:0000256" key="5">
    <source>
        <dbReference type="ARBA" id="ARBA00023317"/>
    </source>
</evidence>
<evidence type="ECO:0000313" key="10">
    <source>
        <dbReference type="EMBL" id="EDX01179.2"/>
    </source>
</evidence>
<reference evidence="10 11" key="1">
    <citation type="journal article" date="2007" name="Nature">
        <title>Evolution of genes and genomes on the Drosophila phylogeny.</title>
        <authorList>
            <consortium name="Drosophila 12 Genomes Consortium"/>
            <person name="Clark A.G."/>
            <person name="Eisen M.B."/>
            <person name="Smith D.R."/>
            <person name="Bergman C.M."/>
            <person name="Oliver B."/>
            <person name="Markow T.A."/>
            <person name="Kaufman T.C."/>
            <person name="Kellis M."/>
            <person name="Gelbart W."/>
            <person name="Iyer V.N."/>
            <person name="Pollard D.A."/>
            <person name="Sackton T.B."/>
            <person name="Larracuente A.M."/>
            <person name="Singh N.D."/>
            <person name="Abad J.P."/>
            <person name="Abt D.N."/>
            <person name="Adryan B."/>
            <person name="Aguade M."/>
            <person name="Akashi H."/>
            <person name="Anderson W.W."/>
            <person name="Aquadro C.F."/>
            <person name="Ardell D.H."/>
            <person name="Arguello R."/>
            <person name="Artieri C.G."/>
            <person name="Barbash D.A."/>
            <person name="Barker D."/>
            <person name="Barsanti P."/>
            <person name="Batterham P."/>
            <person name="Batzoglou S."/>
            <person name="Begun D."/>
            <person name="Bhutkar A."/>
            <person name="Blanco E."/>
            <person name="Bosak S.A."/>
            <person name="Bradley R.K."/>
            <person name="Brand A.D."/>
            <person name="Brent M.R."/>
            <person name="Brooks A.N."/>
            <person name="Brown R.H."/>
            <person name="Butlin R.K."/>
            <person name="Caggese C."/>
            <person name="Calvi B.R."/>
            <person name="Bernardo de Carvalho A."/>
            <person name="Caspi A."/>
            <person name="Castrezana S."/>
            <person name="Celniker S.E."/>
            <person name="Chang J.L."/>
            <person name="Chapple C."/>
            <person name="Chatterji S."/>
            <person name="Chinwalla A."/>
            <person name="Civetta A."/>
            <person name="Clifton S.W."/>
            <person name="Comeron J.M."/>
            <person name="Costello J.C."/>
            <person name="Coyne J.A."/>
            <person name="Daub J."/>
            <person name="David R.G."/>
            <person name="Delcher A.L."/>
            <person name="Delehaunty K."/>
            <person name="Do C.B."/>
            <person name="Ebling H."/>
            <person name="Edwards K."/>
            <person name="Eickbush T."/>
            <person name="Evans J.D."/>
            <person name="Filipski A."/>
            <person name="Findeiss S."/>
            <person name="Freyhult E."/>
            <person name="Fulton L."/>
            <person name="Fulton R."/>
            <person name="Garcia A.C."/>
            <person name="Gardiner A."/>
            <person name="Garfield D.A."/>
            <person name="Garvin B.E."/>
            <person name="Gibson G."/>
            <person name="Gilbert D."/>
            <person name="Gnerre S."/>
            <person name="Godfrey J."/>
            <person name="Good R."/>
            <person name="Gotea V."/>
            <person name="Gravely B."/>
            <person name="Greenberg A.J."/>
            <person name="Griffiths-Jones S."/>
            <person name="Gross S."/>
            <person name="Guigo R."/>
            <person name="Gustafson E.A."/>
            <person name="Haerty W."/>
            <person name="Hahn M.W."/>
            <person name="Halligan D.L."/>
            <person name="Halpern A.L."/>
            <person name="Halter G.M."/>
            <person name="Han M.V."/>
            <person name="Heger A."/>
            <person name="Hillier L."/>
            <person name="Hinrichs A.S."/>
            <person name="Holmes I."/>
            <person name="Hoskins R.A."/>
            <person name="Hubisz M.J."/>
            <person name="Hultmark D."/>
            <person name="Huntley M.A."/>
            <person name="Jaffe D.B."/>
            <person name="Jagadeeshan S."/>
            <person name="Jeck W.R."/>
            <person name="Johnson J."/>
            <person name="Jones C.D."/>
            <person name="Jordan W.C."/>
            <person name="Karpen G.H."/>
            <person name="Kataoka E."/>
            <person name="Keightley P.D."/>
            <person name="Kheradpour P."/>
            <person name="Kirkness E.F."/>
            <person name="Koerich L.B."/>
            <person name="Kristiansen K."/>
            <person name="Kudrna D."/>
            <person name="Kulathinal R.J."/>
            <person name="Kumar S."/>
            <person name="Kwok R."/>
            <person name="Lander E."/>
            <person name="Langley C.H."/>
            <person name="Lapoint R."/>
            <person name="Lazzaro B.P."/>
            <person name="Lee S.J."/>
            <person name="Levesque L."/>
            <person name="Li R."/>
            <person name="Lin C.F."/>
            <person name="Lin M.F."/>
            <person name="Lindblad-Toh K."/>
            <person name="Llopart A."/>
            <person name="Long M."/>
            <person name="Low L."/>
            <person name="Lozovsky E."/>
            <person name="Lu J."/>
            <person name="Luo M."/>
            <person name="Machado C.A."/>
            <person name="Makalowski W."/>
            <person name="Marzo M."/>
            <person name="Matsuda M."/>
            <person name="Matzkin L."/>
            <person name="McAllister B."/>
            <person name="McBride C.S."/>
            <person name="McKernan B."/>
            <person name="McKernan K."/>
            <person name="Mendez-Lago M."/>
            <person name="Minx P."/>
            <person name="Mollenhauer M.U."/>
            <person name="Montooth K."/>
            <person name="Mount S.M."/>
            <person name="Mu X."/>
            <person name="Myers E."/>
            <person name="Negre B."/>
            <person name="Newfeld S."/>
            <person name="Nielsen R."/>
            <person name="Noor M.A."/>
            <person name="O'Grady P."/>
            <person name="Pachter L."/>
            <person name="Papaceit M."/>
            <person name="Parisi M.J."/>
            <person name="Parisi M."/>
            <person name="Parts L."/>
            <person name="Pedersen J.S."/>
            <person name="Pesole G."/>
            <person name="Phillippy A.M."/>
            <person name="Ponting C.P."/>
            <person name="Pop M."/>
            <person name="Porcelli D."/>
            <person name="Powell J.R."/>
            <person name="Prohaska S."/>
            <person name="Pruitt K."/>
            <person name="Puig M."/>
            <person name="Quesneville H."/>
            <person name="Ram K.R."/>
            <person name="Rand D."/>
            <person name="Rasmussen M.D."/>
            <person name="Reed L.K."/>
            <person name="Reenan R."/>
            <person name="Reily A."/>
            <person name="Remington K.A."/>
            <person name="Rieger T.T."/>
            <person name="Ritchie M.G."/>
            <person name="Robin C."/>
            <person name="Rogers Y.H."/>
            <person name="Rohde C."/>
            <person name="Rozas J."/>
            <person name="Rubenfield M.J."/>
            <person name="Ruiz A."/>
            <person name="Russo S."/>
            <person name="Salzberg S.L."/>
            <person name="Sanchez-Gracia A."/>
            <person name="Saranga D.J."/>
            <person name="Sato H."/>
            <person name="Schaeffer S.W."/>
            <person name="Schatz M.C."/>
            <person name="Schlenke T."/>
            <person name="Schwartz R."/>
            <person name="Segarra C."/>
            <person name="Singh R.S."/>
            <person name="Sirot L."/>
            <person name="Sirota M."/>
            <person name="Sisneros N.B."/>
            <person name="Smith C.D."/>
            <person name="Smith T.F."/>
            <person name="Spieth J."/>
            <person name="Stage D.E."/>
            <person name="Stark A."/>
            <person name="Stephan W."/>
            <person name="Strausberg R.L."/>
            <person name="Strempel S."/>
            <person name="Sturgill D."/>
            <person name="Sutton G."/>
            <person name="Sutton G.G."/>
            <person name="Tao W."/>
            <person name="Teichmann S."/>
            <person name="Tobari Y.N."/>
            <person name="Tomimura Y."/>
            <person name="Tsolas J.M."/>
            <person name="Valente V.L."/>
            <person name="Venter E."/>
            <person name="Venter J.C."/>
            <person name="Vicario S."/>
            <person name="Vieira F.G."/>
            <person name="Vilella A.J."/>
            <person name="Villasante A."/>
            <person name="Walenz B."/>
            <person name="Wang J."/>
            <person name="Wasserman M."/>
            <person name="Watts T."/>
            <person name="Wilson D."/>
            <person name="Wilson R.K."/>
            <person name="Wing R.A."/>
            <person name="Wolfner M.F."/>
            <person name="Wong A."/>
            <person name="Wong G.K."/>
            <person name="Wu C.I."/>
            <person name="Wu G."/>
            <person name="Yamamoto D."/>
            <person name="Yang H.P."/>
            <person name="Yang S.P."/>
            <person name="Yorke J.A."/>
            <person name="Yoshida K."/>
            <person name="Zdobnov E."/>
            <person name="Zhang P."/>
            <person name="Zhang Y."/>
            <person name="Zimin A.V."/>
            <person name="Baldwin J."/>
            <person name="Abdouelleil A."/>
            <person name="Abdulkadir J."/>
            <person name="Abebe A."/>
            <person name="Abera B."/>
            <person name="Abreu J."/>
            <person name="Acer S.C."/>
            <person name="Aftuck L."/>
            <person name="Alexander A."/>
            <person name="An P."/>
            <person name="Anderson E."/>
            <person name="Anderson S."/>
            <person name="Arachi H."/>
            <person name="Azer M."/>
            <person name="Bachantsang P."/>
            <person name="Barry A."/>
            <person name="Bayul T."/>
            <person name="Berlin A."/>
            <person name="Bessette D."/>
            <person name="Bloom T."/>
            <person name="Blye J."/>
            <person name="Boguslavskiy L."/>
            <person name="Bonnet C."/>
            <person name="Boukhgalter B."/>
            <person name="Bourzgui I."/>
            <person name="Brown A."/>
            <person name="Cahill P."/>
            <person name="Channer S."/>
            <person name="Cheshatsang Y."/>
            <person name="Chuda L."/>
            <person name="Citroen M."/>
            <person name="Collymore A."/>
            <person name="Cooke P."/>
            <person name="Costello M."/>
            <person name="D'Aco K."/>
            <person name="Daza R."/>
            <person name="De Haan G."/>
            <person name="DeGray S."/>
            <person name="DeMaso C."/>
            <person name="Dhargay N."/>
            <person name="Dooley K."/>
            <person name="Dooley E."/>
            <person name="Doricent M."/>
            <person name="Dorje P."/>
            <person name="Dorjee K."/>
            <person name="Dupes A."/>
            <person name="Elong R."/>
            <person name="Falk J."/>
            <person name="Farina A."/>
            <person name="Faro S."/>
            <person name="Ferguson D."/>
            <person name="Fisher S."/>
            <person name="Foley C.D."/>
            <person name="Franke A."/>
            <person name="Friedrich D."/>
            <person name="Gadbois L."/>
            <person name="Gearin G."/>
            <person name="Gearin C.R."/>
            <person name="Giannoukos G."/>
            <person name="Goode T."/>
            <person name="Graham J."/>
            <person name="Grandbois E."/>
            <person name="Grewal S."/>
            <person name="Gyaltsen K."/>
            <person name="Hafez N."/>
            <person name="Hagos B."/>
            <person name="Hall J."/>
            <person name="Henson C."/>
            <person name="Hollinger A."/>
            <person name="Honan T."/>
            <person name="Huard M.D."/>
            <person name="Hughes L."/>
            <person name="Hurhula B."/>
            <person name="Husby M.E."/>
            <person name="Kamat A."/>
            <person name="Kanga B."/>
            <person name="Kashin S."/>
            <person name="Khazanovich D."/>
            <person name="Kisner P."/>
            <person name="Lance K."/>
            <person name="Lara M."/>
            <person name="Lee W."/>
            <person name="Lennon N."/>
            <person name="Letendre F."/>
            <person name="LeVine R."/>
            <person name="Lipovsky A."/>
            <person name="Liu X."/>
            <person name="Liu J."/>
            <person name="Liu S."/>
            <person name="Lokyitsang T."/>
            <person name="Lokyitsang Y."/>
            <person name="Lubonja R."/>
            <person name="Lui A."/>
            <person name="MacDonald P."/>
            <person name="Magnisalis V."/>
            <person name="Maru K."/>
            <person name="Matthews C."/>
            <person name="McCusker W."/>
            <person name="McDonough S."/>
            <person name="Mehta T."/>
            <person name="Meldrim J."/>
            <person name="Meneus L."/>
            <person name="Mihai O."/>
            <person name="Mihalev A."/>
            <person name="Mihova T."/>
            <person name="Mittelman R."/>
            <person name="Mlenga V."/>
            <person name="Montmayeur A."/>
            <person name="Mulrain L."/>
            <person name="Navidi A."/>
            <person name="Naylor J."/>
            <person name="Negash T."/>
            <person name="Nguyen T."/>
            <person name="Nguyen N."/>
            <person name="Nicol R."/>
            <person name="Norbu C."/>
            <person name="Norbu N."/>
            <person name="Novod N."/>
            <person name="O'Neill B."/>
            <person name="Osman S."/>
            <person name="Markiewicz E."/>
            <person name="Oyono O.L."/>
            <person name="Patti C."/>
            <person name="Phunkhang P."/>
            <person name="Pierre F."/>
            <person name="Priest M."/>
            <person name="Raghuraman S."/>
            <person name="Rege F."/>
            <person name="Reyes R."/>
            <person name="Rise C."/>
            <person name="Rogov P."/>
            <person name="Ross K."/>
            <person name="Ryan E."/>
            <person name="Settipalli S."/>
            <person name="Shea T."/>
            <person name="Sherpa N."/>
            <person name="Shi L."/>
            <person name="Shih D."/>
            <person name="Sparrow T."/>
            <person name="Spaulding J."/>
            <person name="Stalker J."/>
            <person name="Stange-Thomann N."/>
            <person name="Stavropoulos S."/>
            <person name="Stone C."/>
            <person name="Strader C."/>
            <person name="Tesfaye S."/>
            <person name="Thomson T."/>
            <person name="Thoulutsang Y."/>
            <person name="Thoulutsang D."/>
            <person name="Topham K."/>
            <person name="Topping I."/>
            <person name="Tsamla T."/>
            <person name="Vassiliev H."/>
            <person name="Vo A."/>
            <person name="Wangchuk T."/>
            <person name="Wangdi T."/>
            <person name="Weiand M."/>
            <person name="Wilkinson J."/>
            <person name="Wilson A."/>
            <person name="Yadav S."/>
            <person name="Young G."/>
            <person name="Yu Q."/>
            <person name="Zembek L."/>
            <person name="Zhong D."/>
            <person name="Zimmer A."/>
            <person name="Zwirko Z."/>
            <person name="Jaffe D.B."/>
            <person name="Alvarez P."/>
            <person name="Brockman W."/>
            <person name="Butler J."/>
            <person name="Chin C."/>
            <person name="Gnerre S."/>
            <person name="Grabherr M."/>
            <person name="Kleber M."/>
            <person name="Mauceli E."/>
            <person name="MacCallum I."/>
        </authorList>
    </citation>
    <scope>NUCLEOTIDE SEQUENCE [LARGE SCALE GENOMIC DNA]</scope>
    <source>
        <strain evidence="11">Tai18E2 / Tucson 14021-0261.01</strain>
    </source>
</reference>
<dbReference type="EMBL" id="CM000162">
    <property type="protein sequence ID" value="EDX01179.2"/>
    <property type="molecule type" value="Genomic_DNA"/>
</dbReference>
<feature type="compositionally biased region" description="Pro residues" evidence="8">
    <location>
        <begin position="499"/>
        <end position="512"/>
    </location>
</feature>
<dbReference type="EC" id="1.2.4.1" evidence="7"/>
<dbReference type="FunFam" id="3.40.50.970:FF:000013">
    <property type="entry name" value="Pyruvate dehydrogenase E1 component subunit alpha"/>
    <property type="match status" value="1"/>
</dbReference>
<dbReference type="SMR" id="B4Q027"/>
<evidence type="ECO:0000256" key="2">
    <source>
        <dbReference type="ARBA" id="ARBA00022946"/>
    </source>
</evidence>
<dbReference type="GO" id="GO:0004739">
    <property type="term" value="F:pyruvate dehydrogenase (acetyl-transferring) activity"/>
    <property type="evidence" value="ECO:0007669"/>
    <property type="project" value="UniProtKB-UniRule"/>
</dbReference>
<dbReference type="InterPro" id="IPR017597">
    <property type="entry name" value="Pyrv_DH_E1_asu_subgrp-y"/>
</dbReference>
<dbReference type="Proteomes" id="UP000002282">
    <property type="component" value="Chromosome X"/>
</dbReference>
<dbReference type="GO" id="GO:0006086">
    <property type="term" value="P:pyruvate decarboxylation to acetyl-CoA"/>
    <property type="evidence" value="ECO:0007669"/>
    <property type="project" value="InterPro"/>
</dbReference>
<evidence type="ECO:0000259" key="9">
    <source>
        <dbReference type="Pfam" id="PF00676"/>
    </source>
</evidence>
<evidence type="ECO:0000256" key="3">
    <source>
        <dbReference type="ARBA" id="ARBA00023002"/>
    </source>
</evidence>
<evidence type="ECO:0000256" key="7">
    <source>
        <dbReference type="RuleBase" id="RU361139"/>
    </source>
</evidence>
<keyword evidence="4 7" id="KW-0786">Thiamine pyrophosphate</keyword>
<sequence length="512" mass="56554">MCAAIVHLAKGSFWCPGVWKSRLGLGSMMKPSCVRVVMRCSGARSILERNILCRIIGRHKCSCLTLENTFKCYDLENGPTMDVELSRDDALAMYTQMLEVRRFETLAGNYYKERKIRGFCHLYNGQEAVAVGMKQRLRSCDSVITAYRCHAWTYLMGVSMHEIMGELLGVRSGCSRGKGGSMHMYSDRFYGGNGIVGAQVPLGAGIALAHRYRKDNGVAVVLYGDGAANQGQVFESYNMAKLWCLPCIFVCENNHYGMGTHVRRASAMSEFYMRGQYIPGLWVDGNQVLAVRSATQFAVDHALNHGPIVLEMSTYRYVGHSMSDPGTSYRSRDEVQAAREKSDPITSFRSQIIALCLADEEELKALEDKTKKQVDSICKKASTDKEVELHELHTDIYSKNVDGKIRNVSGFNLEHIKLAEVCFGKPRRTPACEINDVPVGAAIDVAKAKERKAEQEAKKAKEDAKGKGKGEPKGADSKPPKGEDGDKKKSSATETPAAKTPPPTKKPPAPKK</sequence>
<dbReference type="PANTHER" id="PTHR11516:SF70">
    <property type="entry name" value="PYRUVATE DEHYDROGENASE E1 COMPONENT SUBUNIT ALPHA"/>
    <property type="match status" value="1"/>
</dbReference>
<keyword evidence="3 7" id="KW-0560">Oxidoreductase</keyword>
<dbReference type="eggNOG" id="KOG0225">
    <property type="taxonomic scope" value="Eukaryota"/>
</dbReference>
<dbReference type="CDD" id="cd02000">
    <property type="entry name" value="TPP_E1_PDC_ADC_BCADC"/>
    <property type="match status" value="1"/>
</dbReference>